<dbReference type="AlphaFoldDB" id="A0A6M1SXW9"/>
<dbReference type="InterPro" id="IPR023401">
    <property type="entry name" value="ODC_N"/>
</dbReference>
<dbReference type="EMBL" id="JAALLT010000004">
    <property type="protein sequence ID" value="NGP77902.1"/>
    <property type="molecule type" value="Genomic_DNA"/>
</dbReference>
<dbReference type="PANTHER" id="PTHR13812">
    <property type="entry name" value="KETIMINE REDUCTASE MU-CRYSTALLIN"/>
    <property type="match status" value="1"/>
</dbReference>
<dbReference type="RefSeq" id="WP_165143597.1">
    <property type="nucleotide sequence ID" value="NZ_JAALLT010000004.1"/>
</dbReference>
<dbReference type="PANTHER" id="PTHR13812:SF19">
    <property type="entry name" value="KETIMINE REDUCTASE MU-CRYSTALLIN"/>
    <property type="match status" value="1"/>
</dbReference>
<proteinExistence type="predicted"/>
<protein>
    <submittedName>
        <fullName evidence="1">Ornithine cyclodeaminase family protein</fullName>
    </submittedName>
</protein>
<dbReference type="GO" id="GO:0005737">
    <property type="term" value="C:cytoplasm"/>
    <property type="evidence" value="ECO:0007669"/>
    <property type="project" value="TreeGrafter"/>
</dbReference>
<dbReference type="InterPro" id="IPR003462">
    <property type="entry name" value="ODC_Mu_crystall"/>
</dbReference>
<name>A0A6M1SXW9_9BACT</name>
<dbReference type="Gene3D" id="3.30.1780.10">
    <property type="entry name" value="ornithine cyclodeaminase, domain 1"/>
    <property type="match status" value="1"/>
</dbReference>
<dbReference type="InterPro" id="IPR036291">
    <property type="entry name" value="NAD(P)-bd_dom_sf"/>
</dbReference>
<gene>
    <name evidence="1" type="ORF">G3570_14735</name>
</gene>
<dbReference type="PIRSF" id="PIRSF001439">
    <property type="entry name" value="CryM"/>
    <property type="match status" value="1"/>
</dbReference>
<dbReference type="Gene3D" id="3.40.50.720">
    <property type="entry name" value="NAD(P)-binding Rossmann-like Domain"/>
    <property type="match status" value="1"/>
</dbReference>
<organism evidence="1 2">
    <name type="scientific">Halalkalibaculum roseum</name>
    <dbReference type="NCBI Taxonomy" id="2709311"/>
    <lineage>
        <taxon>Bacteria</taxon>
        <taxon>Pseudomonadati</taxon>
        <taxon>Balneolota</taxon>
        <taxon>Balneolia</taxon>
        <taxon>Balneolales</taxon>
        <taxon>Balneolaceae</taxon>
        <taxon>Halalkalibaculum</taxon>
    </lineage>
</organism>
<evidence type="ECO:0000313" key="2">
    <source>
        <dbReference type="Proteomes" id="UP000473278"/>
    </source>
</evidence>
<evidence type="ECO:0000313" key="1">
    <source>
        <dbReference type="EMBL" id="NGP77902.1"/>
    </source>
</evidence>
<reference evidence="1 2" key="1">
    <citation type="submission" date="2020-02" db="EMBL/GenBank/DDBJ databases">
        <title>Balneolaceae bacterium YR4-1, complete genome.</title>
        <authorList>
            <person name="Li Y."/>
            <person name="Wu S."/>
        </authorList>
    </citation>
    <scope>NUCLEOTIDE SEQUENCE [LARGE SCALE GENOMIC DNA]</scope>
    <source>
        <strain evidence="1 2">YR4-1</strain>
    </source>
</reference>
<dbReference type="SUPFAM" id="SSF51735">
    <property type="entry name" value="NAD(P)-binding Rossmann-fold domains"/>
    <property type="match status" value="1"/>
</dbReference>
<keyword evidence="2" id="KW-1185">Reference proteome</keyword>
<dbReference type="Pfam" id="PF02423">
    <property type="entry name" value="OCD_Mu_crystall"/>
    <property type="match status" value="1"/>
</dbReference>
<sequence length="316" mass="34528">MESVIHKKRIKQIIDRAEILELIRCMEKAFTAYSSGNAVIPPVGTLTFDSPPGDVHIKYGYIKDDPVYVIKIASGFYKNPSLGISSSNGLNLVFSQNTGQIKAILMDEGYLTDIRTGLAGAVAAKYLAPAKVDAIGIIGSGIQARMQLRFLKHSIDCTKVLVWGRSEESLLAYKKEMSSYGFEIETTLSAAEVARECNLIVTVTPSTTPVLDAGDLRQDVHITAVGADTTGKQELDPDILKQAKLLVVDSAEQCREHGELHKVIQAGELKEKSVIELGEFISSKQRHVRKQGITVADLTGIATQDIQISKFVLERL</sequence>
<accession>A0A6M1SXW9</accession>
<comment type="caution">
    <text evidence="1">The sequence shown here is derived from an EMBL/GenBank/DDBJ whole genome shotgun (WGS) entry which is preliminary data.</text>
</comment>
<dbReference type="Proteomes" id="UP000473278">
    <property type="component" value="Unassembled WGS sequence"/>
</dbReference>